<evidence type="ECO:0000256" key="3">
    <source>
        <dbReference type="ARBA" id="ARBA00006751"/>
    </source>
</evidence>
<comment type="function">
    <text evidence="1">The purine nucleoside phosphorylases catalyze the phosphorolytic breakdown of the N-glycosidic bond in the beta-(deoxy)ribonucleoside molecules, with the formation of the corresponding free purine bases and pentose-1-phosphate. Cleaves guanosine, inosine, 2'-deoxyguanosine and 2'-deoxyinosine.</text>
</comment>
<dbReference type="EC" id="2.4.2.1" evidence="7"/>
<dbReference type="CDD" id="cd09009">
    <property type="entry name" value="PNP-EcPNPII_like"/>
    <property type="match status" value="1"/>
</dbReference>
<dbReference type="InterPro" id="IPR011268">
    <property type="entry name" value="Purine_phosphorylase"/>
</dbReference>
<comment type="caution">
    <text evidence="10">The sequence shown here is derived from an EMBL/GenBank/DDBJ whole genome shotgun (WGS) entry which is preliminary data.</text>
</comment>
<evidence type="ECO:0000256" key="8">
    <source>
        <dbReference type="PIRSR" id="PIRSR000477-2"/>
    </source>
</evidence>
<dbReference type="SUPFAM" id="SSF53167">
    <property type="entry name" value="Purine and uridine phosphorylases"/>
    <property type="match status" value="1"/>
</dbReference>
<name>A0A9D1I5M0_9CLOT</name>
<dbReference type="InterPro" id="IPR000845">
    <property type="entry name" value="Nucleoside_phosphorylase_d"/>
</dbReference>
<keyword evidence="4 7" id="KW-0328">Glycosyltransferase</keyword>
<evidence type="ECO:0000256" key="1">
    <source>
        <dbReference type="ARBA" id="ARBA00002678"/>
    </source>
</evidence>
<feature type="binding site" evidence="8">
    <location>
        <position position="241"/>
    </location>
    <ligand>
        <name>a purine D-ribonucleoside</name>
        <dbReference type="ChEBI" id="CHEBI:142355"/>
    </ligand>
</feature>
<dbReference type="PIRSF" id="PIRSF000477">
    <property type="entry name" value="PurNPase"/>
    <property type="match status" value="1"/>
</dbReference>
<dbReference type="NCBIfam" id="TIGR01697">
    <property type="entry name" value="PNPH-PUNA-XAPA"/>
    <property type="match status" value="1"/>
</dbReference>
<feature type="binding site" evidence="8">
    <location>
        <position position="34"/>
    </location>
    <ligand>
        <name>phosphate</name>
        <dbReference type="ChEBI" id="CHEBI:43474"/>
    </ligand>
</feature>
<comment type="pathway">
    <text evidence="2 7">Purine metabolism; purine nucleoside salvage.</text>
</comment>
<keyword evidence="5 7" id="KW-0808">Transferase</keyword>
<evidence type="ECO:0000256" key="2">
    <source>
        <dbReference type="ARBA" id="ARBA00005058"/>
    </source>
</evidence>
<feature type="domain" description="Nucleoside phosphorylase" evidence="9">
    <location>
        <begin position="47"/>
        <end position="275"/>
    </location>
</feature>
<feature type="binding site" evidence="8">
    <location>
        <position position="218"/>
    </location>
    <ligand>
        <name>phosphate</name>
        <dbReference type="ChEBI" id="CHEBI:43474"/>
    </ligand>
</feature>
<dbReference type="Proteomes" id="UP000824089">
    <property type="component" value="Unassembled WGS sequence"/>
</dbReference>
<proteinExistence type="inferred from homology"/>
<evidence type="ECO:0000256" key="4">
    <source>
        <dbReference type="ARBA" id="ARBA00022676"/>
    </source>
</evidence>
<feature type="binding site" evidence="8">
    <location>
        <begin position="87"/>
        <end position="89"/>
    </location>
    <ligand>
        <name>phosphate</name>
        <dbReference type="ChEBI" id="CHEBI:43474"/>
    </ligand>
</feature>
<reference evidence="10" key="1">
    <citation type="submission" date="2020-10" db="EMBL/GenBank/DDBJ databases">
        <authorList>
            <person name="Gilroy R."/>
        </authorList>
    </citation>
    <scope>NUCLEOTIDE SEQUENCE</scope>
    <source>
        <strain evidence="10">CHK195-4489</strain>
    </source>
</reference>
<dbReference type="PANTHER" id="PTHR11904:SF9">
    <property type="entry name" value="PURINE NUCLEOSIDE PHOSPHORYLASE-RELATED"/>
    <property type="match status" value="1"/>
</dbReference>
<feature type="binding site" evidence="8">
    <location>
        <position position="67"/>
    </location>
    <ligand>
        <name>phosphate</name>
        <dbReference type="ChEBI" id="CHEBI:43474"/>
    </ligand>
</feature>
<gene>
    <name evidence="10" type="ORF">IAD50_00880</name>
</gene>
<protein>
    <recommendedName>
        <fullName evidence="7">Purine nucleoside phosphorylase</fullName>
        <ecNumber evidence="7">2.4.2.1</ecNumber>
    </recommendedName>
    <alternativeName>
        <fullName evidence="7">Inosine-guanosine phosphorylase</fullName>
    </alternativeName>
</protein>
<comment type="similarity">
    <text evidence="3 7">Belongs to the PNP/MTAP phosphorylase family.</text>
</comment>
<dbReference type="InterPro" id="IPR035994">
    <property type="entry name" value="Nucleoside_phosphorylase_sf"/>
</dbReference>
<dbReference type="GO" id="GO:0005737">
    <property type="term" value="C:cytoplasm"/>
    <property type="evidence" value="ECO:0007669"/>
    <property type="project" value="TreeGrafter"/>
</dbReference>
<evidence type="ECO:0000256" key="7">
    <source>
        <dbReference type="PIRNR" id="PIRNR000477"/>
    </source>
</evidence>
<accession>A0A9D1I5M0</accession>
<dbReference type="EMBL" id="DVMM01000017">
    <property type="protein sequence ID" value="HIU28831.1"/>
    <property type="molecule type" value="Genomic_DNA"/>
</dbReference>
<organism evidence="10 11">
    <name type="scientific">Candidatus Egerieisoma faecipullorum</name>
    <dbReference type="NCBI Taxonomy" id="2840963"/>
    <lineage>
        <taxon>Bacteria</taxon>
        <taxon>Bacillati</taxon>
        <taxon>Bacillota</taxon>
        <taxon>Clostridia</taxon>
        <taxon>Eubacteriales</taxon>
        <taxon>Clostridiaceae</taxon>
        <taxon>Clostridiaceae incertae sedis</taxon>
        <taxon>Candidatus Egerieisoma</taxon>
    </lineage>
</organism>
<dbReference type="AlphaFoldDB" id="A0A9D1I5M0"/>
<dbReference type="Pfam" id="PF01048">
    <property type="entry name" value="PNP_UDP_1"/>
    <property type="match status" value="1"/>
</dbReference>
<evidence type="ECO:0000256" key="6">
    <source>
        <dbReference type="ARBA" id="ARBA00048556"/>
    </source>
</evidence>
<evidence type="ECO:0000259" key="9">
    <source>
        <dbReference type="Pfam" id="PF01048"/>
    </source>
</evidence>
<dbReference type="GO" id="GO:0004731">
    <property type="term" value="F:purine-nucleoside phosphorylase activity"/>
    <property type="evidence" value="ECO:0007669"/>
    <property type="project" value="UniProtKB-EC"/>
</dbReference>
<dbReference type="PANTHER" id="PTHR11904">
    <property type="entry name" value="METHYLTHIOADENOSINE/PURINE NUCLEOSIDE PHOSPHORYLASE"/>
    <property type="match status" value="1"/>
</dbReference>
<dbReference type="NCBIfam" id="NF006054">
    <property type="entry name" value="PRK08202.1"/>
    <property type="match status" value="1"/>
</dbReference>
<comment type="catalytic activity">
    <reaction evidence="6">
        <text>a purine 2'-deoxy-D-ribonucleoside + phosphate = a purine nucleobase + 2-deoxy-alpha-D-ribose 1-phosphate</text>
        <dbReference type="Rhea" id="RHEA:36431"/>
        <dbReference type="ChEBI" id="CHEBI:26386"/>
        <dbReference type="ChEBI" id="CHEBI:43474"/>
        <dbReference type="ChEBI" id="CHEBI:57259"/>
        <dbReference type="ChEBI" id="CHEBI:142361"/>
        <dbReference type="EC" id="2.4.2.1"/>
    </reaction>
</comment>
<reference evidence="10" key="2">
    <citation type="journal article" date="2021" name="PeerJ">
        <title>Extensive microbial diversity within the chicken gut microbiome revealed by metagenomics and culture.</title>
        <authorList>
            <person name="Gilroy R."/>
            <person name="Ravi A."/>
            <person name="Getino M."/>
            <person name="Pursley I."/>
            <person name="Horton D.L."/>
            <person name="Alikhan N.F."/>
            <person name="Baker D."/>
            <person name="Gharbi K."/>
            <person name="Hall N."/>
            <person name="Watson M."/>
            <person name="Adriaenssens E.M."/>
            <person name="Foster-Nyarko E."/>
            <person name="Jarju S."/>
            <person name="Secka A."/>
            <person name="Antonio M."/>
            <person name="Oren A."/>
            <person name="Chaudhuri R.R."/>
            <person name="La Ragione R."/>
            <person name="Hildebrand F."/>
            <person name="Pallen M.J."/>
        </authorList>
    </citation>
    <scope>NUCLEOTIDE SEQUENCE</scope>
    <source>
        <strain evidence="10">CHK195-4489</strain>
    </source>
</reference>
<evidence type="ECO:0000313" key="11">
    <source>
        <dbReference type="Proteomes" id="UP000824089"/>
    </source>
</evidence>
<dbReference type="GO" id="GO:0009116">
    <property type="term" value="P:nucleoside metabolic process"/>
    <property type="evidence" value="ECO:0007669"/>
    <property type="project" value="InterPro"/>
</dbReference>
<dbReference type="Gene3D" id="3.40.50.1580">
    <property type="entry name" value="Nucleoside phosphorylase domain"/>
    <property type="match status" value="1"/>
</dbReference>
<evidence type="ECO:0000256" key="5">
    <source>
        <dbReference type="ARBA" id="ARBA00022679"/>
    </source>
</evidence>
<feature type="binding site" evidence="8">
    <location>
        <position position="199"/>
    </location>
    <ligand>
        <name>a purine D-ribonucleoside</name>
        <dbReference type="ChEBI" id="CHEBI:142355"/>
    </ligand>
</feature>
<evidence type="ECO:0000313" key="10">
    <source>
        <dbReference type="EMBL" id="HIU28831.1"/>
    </source>
</evidence>
<sequence>MLDSCEYRRAASAAAYLKKKIGTFRPAAAAVLGSGLGGYAKSQSVLAEFEIEYSEIPGFPVSTVPGHAGKFVFAVVQGVPVVLMQGRIHMYEGYSAADTVLPIRVMRLLGAENLILTNAAGGINRDFRPGDFMLIRDHISSFVPSPLRGENLDELGSRFTDMTAVYSPELAFAAKESAEEVGLVLKEGVYLQTPGPQYETPAEIRMMELLGADAVGMSTVCEAIAARHMGMPVCGISCITNLAAGRNPAPLSHTEVQKTADRAEKCFQELMTALLGRLAKLRPLK</sequence>
<feature type="binding site" evidence="8">
    <location>
        <position position="119"/>
    </location>
    <ligand>
        <name>phosphate</name>
        <dbReference type="ChEBI" id="CHEBI:43474"/>
    </ligand>
</feature>